<dbReference type="RefSeq" id="WP_024751936.1">
    <property type="nucleotide sequence ID" value="NZ_CP027018.1"/>
</dbReference>
<gene>
    <name evidence="1" type="ORF">FUT82_08080</name>
</gene>
<proteinExistence type="predicted"/>
<sequence>MVSEFDISALRKDTEAIIAINPYDVEITRREETEDGYGNIKKIDTVLPKQRMRIAELSHKETERLKQEGVFKNHGVNITALHDADIKKGDKFTFLGNRYKVVFMRAITIGGYEKENGYKLSGHAEELEEES</sequence>
<evidence type="ECO:0000313" key="1">
    <source>
        <dbReference type="EMBL" id="QEJ97958.1"/>
    </source>
</evidence>
<dbReference type="Proteomes" id="UP000323594">
    <property type="component" value="Chromosome"/>
</dbReference>
<organism evidence="1 2">
    <name type="scientific">Treponema phagedenis</name>
    <dbReference type="NCBI Taxonomy" id="162"/>
    <lineage>
        <taxon>Bacteria</taxon>
        <taxon>Pseudomonadati</taxon>
        <taxon>Spirochaetota</taxon>
        <taxon>Spirochaetia</taxon>
        <taxon>Spirochaetales</taxon>
        <taxon>Treponemataceae</taxon>
        <taxon>Treponema</taxon>
    </lineage>
</organism>
<dbReference type="AlphaFoldDB" id="A0A7H8VI56"/>
<evidence type="ECO:0000313" key="2">
    <source>
        <dbReference type="Proteomes" id="UP000323594"/>
    </source>
</evidence>
<dbReference type="GeneID" id="57753463"/>
<name>A0A7H8VI56_TREPH</name>
<dbReference type="EMBL" id="CP042817">
    <property type="protein sequence ID" value="QEJ97958.1"/>
    <property type="molecule type" value="Genomic_DNA"/>
</dbReference>
<accession>A0A7H8VI56</accession>
<protein>
    <submittedName>
        <fullName evidence="1">Phage head-tail adapter protein</fullName>
    </submittedName>
</protein>
<reference evidence="1 2" key="1">
    <citation type="submission" date="2019-08" db="EMBL/GenBank/DDBJ databases">
        <authorList>
            <person name="Kuhnert P."/>
        </authorList>
    </citation>
    <scope>NUCLEOTIDE SEQUENCE [LARGE SCALE GENOMIC DNA]</scope>
    <source>
        <strain evidence="1 2">B36.5</strain>
    </source>
</reference>